<reference evidence="3" key="1">
    <citation type="submission" date="2015-10" db="EMBL/GenBank/DDBJ databases">
        <authorList>
            <person name="Luecker S."/>
            <person name="Luecker S."/>
        </authorList>
    </citation>
    <scope>NUCLEOTIDE SEQUENCE [LARGE SCALE GENOMIC DNA]</scope>
</reference>
<dbReference type="Pfam" id="PF16747">
    <property type="entry name" value="Adhesin_E"/>
    <property type="match status" value="1"/>
</dbReference>
<keyword evidence="3" id="KW-1185">Reference proteome</keyword>
<protein>
    <recommendedName>
        <fullName evidence="1">Surface-adhesin protein E-like domain-containing protein</fullName>
    </recommendedName>
</protein>
<dbReference type="Proteomes" id="UP000198736">
    <property type="component" value="Unassembled WGS sequence"/>
</dbReference>
<feature type="domain" description="Surface-adhesin protein E-like" evidence="1">
    <location>
        <begin position="31"/>
        <end position="148"/>
    </location>
</feature>
<organism evidence="2 3">
    <name type="scientific">Candidatus Nitrospira nitrificans</name>
    <dbReference type="NCBI Taxonomy" id="1742973"/>
    <lineage>
        <taxon>Bacteria</taxon>
        <taxon>Pseudomonadati</taxon>
        <taxon>Nitrospirota</taxon>
        <taxon>Nitrospiria</taxon>
        <taxon>Nitrospirales</taxon>
        <taxon>Nitrospiraceae</taxon>
        <taxon>Nitrospira</taxon>
    </lineage>
</organism>
<name>A0A0S4LB70_9BACT</name>
<evidence type="ECO:0000313" key="2">
    <source>
        <dbReference type="EMBL" id="CUS34431.1"/>
    </source>
</evidence>
<dbReference type="AlphaFoldDB" id="A0A0S4LB70"/>
<accession>A0A0S4LB70</accession>
<evidence type="ECO:0000259" key="1">
    <source>
        <dbReference type="Pfam" id="PF16747"/>
    </source>
</evidence>
<dbReference type="STRING" id="1742973.COMA2_170003"/>
<dbReference type="InterPro" id="IPR031939">
    <property type="entry name" value="Adhesin_E-like"/>
</dbReference>
<sequence>MRLKGRLITGVVVGIWFICDGVSFSSVETRWVPIEEAYQTPSLHTVYVDPDSISRDGNVVVLRQLTDYLWMQGNAGFGRFGPGPHRFFSTVTRKEFHCADKRVRLLAFTEFSHHMGTGRPADGYVDQSQWLPIEPTSINEGLWKIACSQR</sequence>
<evidence type="ECO:0000313" key="3">
    <source>
        <dbReference type="Proteomes" id="UP000198736"/>
    </source>
</evidence>
<dbReference type="RefSeq" id="WP_407919008.1">
    <property type="nucleotide sequence ID" value="NZ_CZPZ01000009.1"/>
</dbReference>
<proteinExistence type="predicted"/>
<dbReference type="EMBL" id="CZPZ01000009">
    <property type="protein sequence ID" value="CUS34431.1"/>
    <property type="molecule type" value="Genomic_DNA"/>
</dbReference>
<gene>
    <name evidence="2" type="ORF">COMA2_170003</name>
</gene>